<evidence type="ECO:0000313" key="3">
    <source>
        <dbReference type="Proteomes" id="UP000790347"/>
    </source>
</evidence>
<dbReference type="Proteomes" id="UP000790347">
    <property type="component" value="Unassembled WGS sequence"/>
</dbReference>
<reference evidence="2" key="1">
    <citation type="submission" date="2013-05" db="EMBL/GenBank/DDBJ databases">
        <authorList>
            <person name="Yim A.K.Y."/>
            <person name="Chan T.F."/>
            <person name="Ji K.M."/>
            <person name="Liu X.Y."/>
            <person name="Zhou J.W."/>
            <person name="Li R.Q."/>
            <person name="Yang K.Y."/>
            <person name="Li J."/>
            <person name="Li M."/>
            <person name="Law P.T.W."/>
            <person name="Wu Y.L."/>
            <person name="Cai Z.L."/>
            <person name="Qin H."/>
            <person name="Bao Y."/>
            <person name="Leung R.K.K."/>
            <person name="Ng P.K.S."/>
            <person name="Zou J."/>
            <person name="Zhong X.J."/>
            <person name="Ran P.X."/>
            <person name="Zhong N.S."/>
            <person name="Liu Z.G."/>
            <person name="Tsui S.K.W."/>
        </authorList>
    </citation>
    <scope>NUCLEOTIDE SEQUENCE</scope>
    <source>
        <strain evidence="2">Derf</strain>
        <tissue evidence="2">Whole organism</tissue>
    </source>
</reference>
<name>A0A922I162_DERFA</name>
<dbReference type="EMBL" id="ASGP02000003">
    <property type="protein sequence ID" value="KAH9516752.1"/>
    <property type="molecule type" value="Genomic_DNA"/>
</dbReference>
<accession>A0A922I162</accession>
<organism evidence="2 3">
    <name type="scientific">Dermatophagoides farinae</name>
    <name type="common">American house dust mite</name>
    <dbReference type="NCBI Taxonomy" id="6954"/>
    <lineage>
        <taxon>Eukaryota</taxon>
        <taxon>Metazoa</taxon>
        <taxon>Ecdysozoa</taxon>
        <taxon>Arthropoda</taxon>
        <taxon>Chelicerata</taxon>
        <taxon>Arachnida</taxon>
        <taxon>Acari</taxon>
        <taxon>Acariformes</taxon>
        <taxon>Sarcoptiformes</taxon>
        <taxon>Astigmata</taxon>
        <taxon>Psoroptidia</taxon>
        <taxon>Analgoidea</taxon>
        <taxon>Pyroglyphidae</taxon>
        <taxon>Dermatophagoidinae</taxon>
        <taxon>Dermatophagoides</taxon>
    </lineage>
</organism>
<keyword evidence="1" id="KW-0732">Signal</keyword>
<proteinExistence type="predicted"/>
<protein>
    <recommendedName>
        <fullName evidence="4">Secreted protein</fullName>
    </recommendedName>
</protein>
<evidence type="ECO:0000256" key="1">
    <source>
        <dbReference type="SAM" id="SignalP"/>
    </source>
</evidence>
<feature type="chain" id="PRO_5037939231" description="Secreted protein" evidence="1">
    <location>
        <begin position="20"/>
        <end position="74"/>
    </location>
</feature>
<evidence type="ECO:0000313" key="2">
    <source>
        <dbReference type="EMBL" id="KAH9516752.1"/>
    </source>
</evidence>
<feature type="signal peptide" evidence="1">
    <location>
        <begin position="1"/>
        <end position="19"/>
    </location>
</feature>
<comment type="caution">
    <text evidence="2">The sequence shown here is derived from an EMBL/GenBank/DDBJ whole genome shotgun (WGS) entry which is preliminary data.</text>
</comment>
<dbReference type="AlphaFoldDB" id="A0A922I162"/>
<gene>
    <name evidence="2" type="ORF">DERF_007471</name>
</gene>
<sequence>MVLILHLSCVFFFNFSARGVGFLELSIRFMVSYRFTVCQKHLIISRMTKREFEEKKLKINNVDCYTDVVAHVAI</sequence>
<reference evidence="2" key="2">
    <citation type="journal article" date="2022" name="Res Sq">
        <title>Comparative Genomics Reveals Insights into the Divergent Evolution of Astigmatic Mites and Household Pest Adaptations.</title>
        <authorList>
            <person name="Xiong Q."/>
            <person name="Wan A.T.-Y."/>
            <person name="Liu X.-Y."/>
            <person name="Fung C.S.-H."/>
            <person name="Xiao X."/>
            <person name="Malainual N."/>
            <person name="Hou J."/>
            <person name="Wang L."/>
            <person name="Wang M."/>
            <person name="Yang K."/>
            <person name="Cui Y."/>
            <person name="Leung E."/>
            <person name="Nong W."/>
            <person name="Shin S.-K."/>
            <person name="Au S."/>
            <person name="Jeong K.Y."/>
            <person name="Chew F.T."/>
            <person name="Hui J."/>
            <person name="Leung T.F."/>
            <person name="Tungtrongchitr A."/>
            <person name="Zhong N."/>
            <person name="Liu Z."/>
            <person name="Tsui S."/>
        </authorList>
    </citation>
    <scope>NUCLEOTIDE SEQUENCE</scope>
    <source>
        <strain evidence="2">Derf</strain>
        <tissue evidence="2">Whole organism</tissue>
    </source>
</reference>
<keyword evidence="3" id="KW-1185">Reference proteome</keyword>
<evidence type="ECO:0008006" key="4">
    <source>
        <dbReference type="Google" id="ProtNLM"/>
    </source>
</evidence>